<proteinExistence type="predicted"/>
<dbReference type="AlphaFoldDB" id="X0WUM2"/>
<dbReference type="EMBL" id="BARS01030922">
    <property type="protein sequence ID" value="GAG26897.1"/>
    <property type="molecule type" value="Genomic_DNA"/>
</dbReference>
<comment type="caution">
    <text evidence="1">The sequence shown here is derived from an EMBL/GenBank/DDBJ whole genome shotgun (WGS) entry which is preliminary data.</text>
</comment>
<protein>
    <submittedName>
        <fullName evidence="1">Uncharacterized protein</fullName>
    </submittedName>
</protein>
<organism evidence="1">
    <name type="scientific">marine sediment metagenome</name>
    <dbReference type="NCBI Taxonomy" id="412755"/>
    <lineage>
        <taxon>unclassified sequences</taxon>
        <taxon>metagenomes</taxon>
        <taxon>ecological metagenomes</taxon>
    </lineage>
</organism>
<accession>X0WUM2</accession>
<sequence length="223" mass="24585">MGLRTTTDAIRGLLPGSGKDLAPVLALKVGDTELQQDLTRFIEEVTFETDTNMASMMKLMIANPGFKLSPYQTYPDMVAHKAFAIGNAANLFLGYGRADQFIGRAIFAAHRVIYPREGVPRLEVTGYDKSFLMMNTEGPASAASTNKVTLTEEEPLDEKDNQGTDWSNVRHTTIVVKLAQKWGMDAQFSPAKFHEQTKPEDALVQPKGMSDYALVQILARLNG</sequence>
<reference evidence="1" key="1">
    <citation type="journal article" date="2014" name="Front. Microbiol.">
        <title>High frequency of phylogenetically diverse reductive dehalogenase-homologous genes in deep subseafloor sedimentary metagenomes.</title>
        <authorList>
            <person name="Kawai M."/>
            <person name="Futagami T."/>
            <person name="Toyoda A."/>
            <person name="Takaki Y."/>
            <person name="Nishi S."/>
            <person name="Hori S."/>
            <person name="Arai W."/>
            <person name="Tsubouchi T."/>
            <person name="Morono Y."/>
            <person name="Uchiyama I."/>
            <person name="Ito T."/>
            <person name="Fujiyama A."/>
            <person name="Inagaki F."/>
            <person name="Takami H."/>
        </authorList>
    </citation>
    <scope>NUCLEOTIDE SEQUENCE</scope>
    <source>
        <strain evidence="1">Expedition CK06-06</strain>
    </source>
</reference>
<evidence type="ECO:0000313" key="1">
    <source>
        <dbReference type="EMBL" id="GAG26897.1"/>
    </source>
</evidence>
<feature type="non-terminal residue" evidence="1">
    <location>
        <position position="223"/>
    </location>
</feature>
<name>X0WUM2_9ZZZZ</name>
<gene>
    <name evidence="1" type="ORF">S01H1_48160</name>
</gene>